<evidence type="ECO:0000313" key="1">
    <source>
        <dbReference type="EMBL" id="CAH9078721.1"/>
    </source>
</evidence>
<accession>A0AAV0CNA5</accession>
<dbReference type="EMBL" id="CAMAPF010000033">
    <property type="protein sequence ID" value="CAH9078721.1"/>
    <property type="molecule type" value="Genomic_DNA"/>
</dbReference>
<protein>
    <submittedName>
        <fullName evidence="1">Uncharacterized protein</fullName>
    </submittedName>
</protein>
<gene>
    <name evidence="1" type="ORF">CEPIT_LOCUS6568</name>
</gene>
<organism evidence="1 2">
    <name type="scientific">Cuscuta epithymum</name>
    <dbReference type="NCBI Taxonomy" id="186058"/>
    <lineage>
        <taxon>Eukaryota</taxon>
        <taxon>Viridiplantae</taxon>
        <taxon>Streptophyta</taxon>
        <taxon>Embryophyta</taxon>
        <taxon>Tracheophyta</taxon>
        <taxon>Spermatophyta</taxon>
        <taxon>Magnoliopsida</taxon>
        <taxon>eudicotyledons</taxon>
        <taxon>Gunneridae</taxon>
        <taxon>Pentapetalae</taxon>
        <taxon>asterids</taxon>
        <taxon>lamiids</taxon>
        <taxon>Solanales</taxon>
        <taxon>Convolvulaceae</taxon>
        <taxon>Cuscuteae</taxon>
        <taxon>Cuscuta</taxon>
        <taxon>Cuscuta subgen. Cuscuta</taxon>
    </lineage>
</organism>
<comment type="caution">
    <text evidence="1">The sequence shown here is derived from an EMBL/GenBank/DDBJ whole genome shotgun (WGS) entry which is preliminary data.</text>
</comment>
<dbReference type="Proteomes" id="UP001152523">
    <property type="component" value="Unassembled WGS sequence"/>
</dbReference>
<proteinExistence type="predicted"/>
<evidence type="ECO:0000313" key="2">
    <source>
        <dbReference type="Proteomes" id="UP001152523"/>
    </source>
</evidence>
<name>A0AAV0CNA5_9ASTE</name>
<sequence length="145" mass="16872">MIYGLFWVLIEKIRPSITKFSSAIGRLAYVITTAFLLLFFEEFKNQQIWNGRLKTFLYICACVMYQGVLSEAELKRTIFGVEKPNKEVLAFATKKFISMVKQPDDERKEGVPEEVNQPDDERREVAPYCNILFGYIIKIHTYLAS</sequence>
<dbReference type="AlphaFoldDB" id="A0AAV0CNA5"/>
<keyword evidence="2" id="KW-1185">Reference proteome</keyword>
<reference evidence="1" key="1">
    <citation type="submission" date="2022-07" db="EMBL/GenBank/DDBJ databases">
        <authorList>
            <person name="Macas J."/>
            <person name="Novak P."/>
            <person name="Neumann P."/>
        </authorList>
    </citation>
    <scope>NUCLEOTIDE SEQUENCE</scope>
</reference>